<dbReference type="Pfam" id="PF25110">
    <property type="entry name" value="TPR_ESP1"/>
    <property type="match status" value="1"/>
</dbReference>
<evidence type="ECO:0000313" key="3">
    <source>
        <dbReference type="Proteomes" id="UP001420932"/>
    </source>
</evidence>
<name>A0AAP0E7B5_9MAGN</name>
<comment type="caution">
    <text evidence="2">The sequence shown here is derived from an EMBL/GenBank/DDBJ whole genome shotgun (WGS) entry which is preliminary data.</text>
</comment>
<dbReference type="Proteomes" id="UP001420932">
    <property type="component" value="Unassembled WGS sequence"/>
</dbReference>
<keyword evidence="3" id="KW-1185">Reference proteome</keyword>
<protein>
    <recommendedName>
        <fullName evidence="1">Separase-like TPR repeats region domain-containing protein</fullName>
    </recommendedName>
</protein>
<evidence type="ECO:0000313" key="2">
    <source>
        <dbReference type="EMBL" id="KAK9087911.1"/>
    </source>
</evidence>
<dbReference type="InterPro" id="IPR056933">
    <property type="entry name" value="TPR_ESP1"/>
</dbReference>
<feature type="domain" description="Separase-like TPR repeats region" evidence="1">
    <location>
        <begin position="12"/>
        <end position="96"/>
    </location>
</feature>
<accession>A0AAP0E7B5</accession>
<reference evidence="2 3" key="1">
    <citation type="submission" date="2024-01" db="EMBL/GenBank/DDBJ databases">
        <title>Genome assemblies of Stephania.</title>
        <authorList>
            <person name="Yang L."/>
        </authorList>
    </citation>
    <scope>NUCLEOTIDE SEQUENCE [LARGE SCALE GENOMIC DNA]</scope>
    <source>
        <strain evidence="2">YNDBR</strain>
        <tissue evidence="2">Leaf</tissue>
    </source>
</reference>
<gene>
    <name evidence="2" type="ORF">Syun_030305</name>
</gene>
<evidence type="ECO:0000259" key="1">
    <source>
        <dbReference type="Pfam" id="PF25110"/>
    </source>
</evidence>
<organism evidence="2 3">
    <name type="scientific">Stephania yunnanensis</name>
    <dbReference type="NCBI Taxonomy" id="152371"/>
    <lineage>
        <taxon>Eukaryota</taxon>
        <taxon>Viridiplantae</taxon>
        <taxon>Streptophyta</taxon>
        <taxon>Embryophyta</taxon>
        <taxon>Tracheophyta</taxon>
        <taxon>Spermatophyta</taxon>
        <taxon>Magnoliopsida</taxon>
        <taxon>Ranunculales</taxon>
        <taxon>Menispermaceae</taxon>
        <taxon>Menispermoideae</taxon>
        <taxon>Cissampelideae</taxon>
        <taxon>Stephania</taxon>
    </lineage>
</organism>
<sequence>MASATETREKSATLDFMRLFADLRKAAAAAKKKMAKSNASDQKSIRPLAKQYLQFISRALKILPNRLSDLPHFGGGDDAEAIGSKMFDVYWLCLDCKPTSVPLQG</sequence>
<dbReference type="AlphaFoldDB" id="A0AAP0E7B5"/>
<dbReference type="EMBL" id="JBBNAF010000013">
    <property type="protein sequence ID" value="KAK9087911.1"/>
    <property type="molecule type" value="Genomic_DNA"/>
</dbReference>
<proteinExistence type="predicted"/>